<proteinExistence type="predicted"/>
<dbReference type="Pfam" id="PF04480">
    <property type="entry name" value="DUF559"/>
    <property type="match status" value="1"/>
</dbReference>
<evidence type="ECO:0000313" key="2">
    <source>
        <dbReference type="EMBL" id="GAA4326513.1"/>
    </source>
</evidence>
<comment type="caution">
    <text evidence="2">The sequence shown here is derived from an EMBL/GenBank/DDBJ whole genome shotgun (WGS) entry which is preliminary data.</text>
</comment>
<dbReference type="RefSeq" id="WP_345254798.1">
    <property type="nucleotide sequence ID" value="NZ_BAABGY010000006.1"/>
</dbReference>
<dbReference type="CDD" id="cd01038">
    <property type="entry name" value="Endonuclease_DUF559"/>
    <property type="match status" value="1"/>
</dbReference>
<dbReference type="EMBL" id="BAABGY010000006">
    <property type="protein sequence ID" value="GAA4326513.1"/>
    <property type="molecule type" value="Genomic_DNA"/>
</dbReference>
<protein>
    <recommendedName>
        <fullName evidence="1">DUF559 domain-containing protein</fullName>
    </recommendedName>
</protein>
<dbReference type="InterPro" id="IPR007569">
    <property type="entry name" value="DUF559"/>
</dbReference>
<dbReference type="InterPro" id="IPR047216">
    <property type="entry name" value="Endonuclease_DUF559_bact"/>
</dbReference>
<organism evidence="2 3">
    <name type="scientific">Flaviaesturariibacter amylovorans</name>
    <dbReference type="NCBI Taxonomy" id="1084520"/>
    <lineage>
        <taxon>Bacteria</taxon>
        <taxon>Pseudomonadati</taxon>
        <taxon>Bacteroidota</taxon>
        <taxon>Chitinophagia</taxon>
        <taxon>Chitinophagales</taxon>
        <taxon>Chitinophagaceae</taxon>
        <taxon>Flaviaestuariibacter</taxon>
    </lineage>
</organism>
<sequence>MEQNLEYYHYQRALSGNYAVLKRYAQRMREAPTPAEDLLWGYLRGSRQQELHFRRQHVMYGYIVDFICLTRWLIVELDGGIHDRPEQQAWDAQRTLKLEAKGYQVLRFPNEAVFAAPWKVTTEIVAAATARPHRPLKGDQP</sequence>
<evidence type="ECO:0000313" key="3">
    <source>
        <dbReference type="Proteomes" id="UP001501725"/>
    </source>
</evidence>
<dbReference type="InterPro" id="IPR011335">
    <property type="entry name" value="Restrct_endonuc-II-like"/>
</dbReference>
<reference evidence="3" key="1">
    <citation type="journal article" date="2019" name="Int. J. Syst. Evol. Microbiol.">
        <title>The Global Catalogue of Microorganisms (GCM) 10K type strain sequencing project: providing services to taxonomists for standard genome sequencing and annotation.</title>
        <authorList>
            <consortium name="The Broad Institute Genomics Platform"/>
            <consortium name="The Broad Institute Genome Sequencing Center for Infectious Disease"/>
            <person name="Wu L."/>
            <person name="Ma J."/>
        </authorList>
    </citation>
    <scope>NUCLEOTIDE SEQUENCE [LARGE SCALE GENOMIC DNA]</scope>
    <source>
        <strain evidence="3">JCM 17919</strain>
    </source>
</reference>
<keyword evidence="3" id="KW-1185">Reference proteome</keyword>
<dbReference type="Proteomes" id="UP001501725">
    <property type="component" value="Unassembled WGS sequence"/>
</dbReference>
<gene>
    <name evidence="2" type="ORF">GCM10023184_15180</name>
</gene>
<evidence type="ECO:0000259" key="1">
    <source>
        <dbReference type="Pfam" id="PF04480"/>
    </source>
</evidence>
<dbReference type="SUPFAM" id="SSF52980">
    <property type="entry name" value="Restriction endonuclease-like"/>
    <property type="match status" value="1"/>
</dbReference>
<dbReference type="PANTHER" id="PTHR38590">
    <property type="entry name" value="BLL0828 PROTEIN"/>
    <property type="match status" value="1"/>
</dbReference>
<feature type="domain" description="DUF559" evidence="1">
    <location>
        <begin position="21"/>
        <end position="126"/>
    </location>
</feature>
<dbReference type="Gene3D" id="3.40.960.10">
    <property type="entry name" value="VSR Endonuclease"/>
    <property type="match status" value="1"/>
</dbReference>
<name>A0ABP8GLD9_9BACT</name>
<dbReference type="PANTHER" id="PTHR38590:SF1">
    <property type="entry name" value="BLL0828 PROTEIN"/>
    <property type="match status" value="1"/>
</dbReference>
<accession>A0ABP8GLD9</accession>